<reference evidence="3" key="1">
    <citation type="submission" date="2011-01" db="EMBL/GenBank/DDBJ databases">
        <title>Complete sequence of chromosome of Acidobacterium sp. MP5ACTX9.</title>
        <authorList>
            <consortium name="US DOE Joint Genome Institute"/>
            <person name="Lucas S."/>
            <person name="Copeland A."/>
            <person name="Lapidus A."/>
            <person name="Cheng J.-F."/>
            <person name="Goodwin L."/>
            <person name="Pitluck S."/>
            <person name="Teshima H."/>
            <person name="Detter J.C."/>
            <person name="Han C."/>
            <person name="Tapia R."/>
            <person name="Land M."/>
            <person name="Hauser L."/>
            <person name="Kyrpides N."/>
            <person name="Ivanova N."/>
            <person name="Ovchinnikova G."/>
            <person name="Pagani I."/>
            <person name="Rawat S.R."/>
            <person name="Mannisto M."/>
            <person name="Haggblom M.M."/>
            <person name="Woyke T."/>
        </authorList>
    </citation>
    <scope>NUCLEOTIDE SEQUENCE [LARGE SCALE GENOMIC DNA]</scope>
    <source>
        <strain evidence="3">MP5ACTX9</strain>
    </source>
</reference>
<gene>
    <name evidence="2" type="ordered locus">AciX9_2261</name>
</gene>
<sequence>MQMPRSSFAPAPVTGIIITTATTITAAITARLHTQRIEKPRRQAGLLYFNHHYAVAYFTIRQNVSGSKLAPPTSAPSIFG</sequence>
<organism evidence="3">
    <name type="scientific">Granulicella tundricola (strain ATCC BAA-1859 / DSM 23138 / MP5ACTX9)</name>
    <dbReference type="NCBI Taxonomy" id="1198114"/>
    <lineage>
        <taxon>Bacteria</taxon>
        <taxon>Pseudomonadati</taxon>
        <taxon>Acidobacteriota</taxon>
        <taxon>Terriglobia</taxon>
        <taxon>Terriglobales</taxon>
        <taxon>Acidobacteriaceae</taxon>
        <taxon>Granulicella</taxon>
    </lineage>
</organism>
<protein>
    <submittedName>
        <fullName evidence="2">Uncharacterized protein</fullName>
    </submittedName>
</protein>
<keyword evidence="1" id="KW-1133">Transmembrane helix</keyword>
<evidence type="ECO:0000313" key="2">
    <source>
        <dbReference type="EMBL" id="ADW69299.1"/>
    </source>
</evidence>
<dbReference type="HOGENOM" id="CLU_2584808_0_0_0"/>
<dbReference type="PaxDb" id="1198114-AciX9_2261"/>
<dbReference type="AlphaFoldDB" id="E8X375"/>
<proteinExistence type="predicted"/>
<accession>E8X375</accession>
<dbReference type="Proteomes" id="UP000000343">
    <property type="component" value="Chromosome"/>
</dbReference>
<evidence type="ECO:0000256" key="1">
    <source>
        <dbReference type="SAM" id="Phobius"/>
    </source>
</evidence>
<keyword evidence="1" id="KW-0472">Membrane</keyword>
<name>E8X375_GRATM</name>
<feature type="transmembrane region" description="Helical" evidence="1">
    <location>
        <begin position="12"/>
        <end position="32"/>
    </location>
</feature>
<dbReference type="KEGG" id="acm:AciX9_2261"/>
<dbReference type="EMBL" id="CP002480">
    <property type="protein sequence ID" value="ADW69299.1"/>
    <property type="molecule type" value="Genomic_DNA"/>
</dbReference>
<evidence type="ECO:0000313" key="3">
    <source>
        <dbReference type="Proteomes" id="UP000000343"/>
    </source>
</evidence>
<keyword evidence="1" id="KW-0812">Transmembrane</keyword>
<keyword evidence="3" id="KW-1185">Reference proteome</keyword>